<organism evidence="1 2">
    <name type="scientific">Snodgrassella alvi</name>
    <dbReference type="NCBI Taxonomy" id="1196083"/>
    <lineage>
        <taxon>Bacteria</taxon>
        <taxon>Pseudomonadati</taxon>
        <taxon>Pseudomonadota</taxon>
        <taxon>Betaproteobacteria</taxon>
        <taxon>Neisseriales</taxon>
        <taxon>Neisseriaceae</taxon>
        <taxon>Snodgrassella</taxon>
    </lineage>
</organism>
<dbReference type="AlphaFoldDB" id="A0ABD7Z3M5"/>
<protein>
    <submittedName>
        <fullName evidence="1">Uncharacterized protein</fullName>
    </submittedName>
</protein>
<accession>A0ABD7Z3M5</accession>
<proteinExistence type="predicted"/>
<name>A0ABD7Z3M5_9NEIS</name>
<evidence type="ECO:0000313" key="1">
    <source>
        <dbReference type="EMBL" id="WLS99151.1"/>
    </source>
</evidence>
<sequence>MDPLPPDEYKRLREKYGDDNLISAVTYFIGEGMIPSNARDSDCSGPFLISPNLRLTSTGFNYATNDPIGNEINSITVKLHSNTLQQLESIINASNLTEENKKTLLMKLKENGGEYFITKCIDFGFSNVKIASEMFLEYLKNM</sequence>
<dbReference type="EMBL" id="CP132375">
    <property type="protein sequence ID" value="WLS99151.1"/>
    <property type="molecule type" value="Genomic_DNA"/>
</dbReference>
<gene>
    <name evidence="1" type="ORF">RAM05_03925</name>
</gene>
<dbReference type="RefSeq" id="WP_025330104.1">
    <property type="nucleotide sequence ID" value="NZ_CP132375.1"/>
</dbReference>
<reference evidence="1 2" key="1">
    <citation type="submission" date="2023-08" db="EMBL/GenBank/DDBJ databases">
        <title>Complete genome sequences of 12 bacterial strains from the honey bee gut, resolved with long-read nanopore sequencing.</title>
        <authorList>
            <person name="Kwong W.K."/>
            <person name="Acheampong S."/>
            <person name="Polat M.F."/>
        </authorList>
    </citation>
    <scope>NUCLEOTIDE SEQUENCE [LARGE SCALE GENOMIC DNA]</scope>
    <source>
        <strain evidence="2">wkB9</strain>
    </source>
</reference>
<dbReference type="Proteomes" id="UP001229773">
    <property type="component" value="Chromosome"/>
</dbReference>
<evidence type="ECO:0000313" key="2">
    <source>
        <dbReference type="Proteomes" id="UP001229773"/>
    </source>
</evidence>